<accession>A0A9I9E4N7</accession>
<dbReference type="Gramene" id="MELO3C028710.2.1">
    <property type="protein sequence ID" value="MELO3C028710.2.1"/>
    <property type="gene ID" value="MELO3C028710.2"/>
</dbReference>
<sequence length="288" mass="33290">MYIFCLCLESHNIDTRILYSQLELDEVRMELANFLGGHMLDRQALLILDVGTMSSFPSNFDKMDVMFLKFAKDRDNPTEGSLSVGDNSVSTSQPFATPTPRRRSQSRLLELELYVAANGQISITITHGAKKPISPHIFSIHCLKYTNVGKDYIEIIKGDLQMLSTFKEFRDDCHRHFKRYNDPEKTHANPPYILVEHNENWHYLCDHYLSGAFQSNHGPTKLLDRSSLTIIATGRSHFYNDSTSSLSKEGKTNAGTLVLVYRRGYFVTLWRRDMREDDPRYRMTYEAR</sequence>
<feature type="region of interest" description="Disordered" evidence="1">
    <location>
        <begin position="78"/>
        <end position="102"/>
    </location>
</feature>
<organism evidence="2">
    <name type="scientific">Cucumis melo</name>
    <name type="common">Muskmelon</name>
    <dbReference type="NCBI Taxonomy" id="3656"/>
    <lineage>
        <taxon>Eukaryota</taxon>
        <taxon>Viridiplantae</taxon>
        <taxon>Streptophyta</taxon>
        <taxon>Embryophyta</taxon>
        <taxon>Tracheophyta</taxon>
        <taxon>Spermatophyta</taxon>
        <taxon>Magnoliopsida</taxon>
        <taxon>eudicotyledons</taxon>
        <taxon>Gunneridae</taxon>
        <taxon>Pentapetalae</taxon>
        <taxon>rosids</taxon>
        <taxon>fabids</taxon>
        <taxon>Cucurbitales</taxon>
        <taxon>Cucurbitaceae</taxon>
        <taxon>Benincaseae</taxon>
        <taxon>Cucumis</taxon>
    </lineage>
</organism>
<name>A0A9I9E4N7_CUCME</name>
<reference evidence="2" key="1">
    <citation type="submission" date="2023-03" db="UniProtKB">
        <authorList>
            <consortium name="EnsemblPlants"/>
        </authorList>
    </citation>
    <scope>IDENTIFICATION</scope>
</reference>
<feature type="compositionally biased region" description="Polar residues" evidence="1">
    <location>
        <begin position="78"/>
        <end position="96"/>
    </location>
</feature>
<dbReference type="EnsemblPlants" id="MELO3C028710.2.1">
    <property type="protein sequence ID" value="MELO3C028710.2.1"/>
    <property type="gene ID" value="MELO3C028710.2"/>
</dbReference>
<evidence type="ECO:0008006" key="3">
    <source>
        <dbReference type="Google" id="ProtNLM"/>
    </source>
</evidence>
<dbReference type="AlphaFoldDB" id="A0A9I9E4N7"/>
<evidence type="ECO:0000256" key="1">
    <source>
        <dbReference type="SAM" id="MobiDB-lite"/>
    </source>
</evidence>
<protein>
    <recommendedName>
        <fullName evidence="3">CACTA en-spm transposon protein</fullName>
    </recommendedName>
</protein>
<evidence type="ECO:0000313" key="2">
    <source>
        <dbReference type="EnsemblPlants" id="MELO3C028710.2.1"/>
    </source>
</evidence>
<proteinExistence type="predicted"/>